<evidence type="ECO:0000256" key="1">
    <source>
        <dbReference type="SAM" id="MobiDB-lite"/>
    </source>
</evidence>
<keyword evidence="3" id="KW-1185">Reference proteome</keyword>
<evidence type="ECO:0008006" key="4">
    <source>
        <dbReference type="Google" id="ProtNLM"/>
    </source>
</evidence>
<accession>A0ABR6WTM1</accession>
<dbReference type="EMBL" id="WJBC01000006">
    <property type="protein sequence ID" value="MBC3803927.1"/>
    <property type="molecule type" value="Genomic_DNA"/>
</dbReference>
<sequence length="238" mass="26865">MPQWQKGGALMPVNFISEITGFYRYVRSNHLSNNAQVLWFHMFCLWNEAGFPDWLQVDGVRMMGMIGVNSRSSLDRTRNELIASGLLVQKSGGHRKPCKYQMARLGNSLKASDPPKPEPKTTADCATTHQTSRQTGHQTSHQTGPETGHLYKLNDTKPSTSKKTAYGEFGNVTLTDAELAKLKSDCPDAWDAWIKRLSIGKQMKGYVYTSDYAAILSWIQNQDNEDRDKAYQELLDEL</sequence>
<evidence type="ECO:0000313" key="2">
    <source>
        <dbReference type="EMBL" id="MBC3803927.1"/>
    </source>
</evidence>
<dbReference type="RefSeq" id="WP_186841817.1">
    <property type="nucleotide sequence ID" value="NZ_WJBC01000006.1"/>
</dbReference>
<comment type="caution">
    <text evidence="2">The sequence shown here is derived from an EMBL/GenBank/DDBJ whole genome shotgun (WGS) entry which is preliminary data.</text>
</comment>
<name>A0ABR6WTM1_9FIRM</name>
<evidence type="ECO:0000313" key="3">
    <source>
        <dbReference type="Proteomes" id="UP000603234"/>
    </source>
</evidence>
<gene>
    <name evidence="2" type="ORF">GH808_05685</name>
</gene>
<dbReference type="Proteomes" id="UP000603234">
    <property type="component" value="Unassembled WGS sequence"/>
</dbReference>
<feature type="region of interest" description="Disordered" evidence="1">
    <location>
        <begin position="107"/>
        <end position="162"/>
    </location>
</feature>
<organism evidence="2 3">
    <name type="scientific">Acetobacterium fimetarium</name>
    <dbReference type="NCBI Taxonomy" id="52691"/>
    <lineage>
        <taxon>Bacteria</taxon>
        <taxon>Bacillati</taxon>
        <taxon>Bacillota</taxon>
        <taxon>Clostridia</taxon>
        <taxon>Eubacteriales</taxon>
        <taxon>Eubacteriaceae</taxon>
        <taxon>Acetobacterium</taxon>
    </lineage>
</organism>
<reference evidence="2 3" key="1">
    <citation type="journal article" date="2020" name="mSystems">
        <title>Defining Genomic and Predicted Metabolic Features of the Acetobacterium Genus.</title>
        <authorList>
            <person name="Ross D.E."/>
            <person name="Marshall C.W."/>
            <person name="Gulliver D."/>
            <person name="May H.D."/>
            <person name="Norman R.S."/>
        </authorList>
    </citation>
    <scope>NUCLEOTIDE SEQUENCE [LARGE SCALE GENOMIC DNA]</scope>
    <source>
        <strain evidence="2 3">DSM 8238</strain>
    </source>
</reference>
<feature type="compositionally biased region" description="Polar residues" evidence="1">
    <location>
        <begin position="124"/>
        <end position="145"/>
    </location>
</feature>
<proteinExistence type="predicted"/>
<protein>
    <recommendedName>
        <fullName evidence="4">Helix-turn-helix domain-containing protein</fullName>
    </recommendedName>
</protein>